<evidence type="ECO:0000313" key="3">
    <source>
        <dbReference type="Proteomes" id="UP001295794"/>
    </source>
</evidence>
<feature type="non-terminal residue" evidence="2">
    <location>
        <position position="1"/>
    </location>
</feature>
<organism evidence="2 3">
    <name type="scientific">Mycena citricolor</name>
    <dbReference type="NCBI Taxonomy" id="2018698"/>
    <lineage>
        <taxon>Eukaryota</taxon>
        <taxon>Fungi</taxon>
        <taxon>Dikarya</taxon>
        <taxon>Basidiomycota</taxon>
        <taxon>Agaricomycotina</taxon>
        <taxon>Agaricomycetes</taxon>
        <taxon>Agaricomycetidae</taxon>
        <taxon>Agaricales</taxon>
        <taxon>Marasmiineae</taxon>
        <taxon>Mycenaceae</taxon>
        <taxon>Mycena</taxon>
    </lineage>
</organism>
<protein>
    <submittedName>
        <fullName evidence="2">Uncharacterized protein</fullName>
    </submittedName>
</protein>
<reference evidence="2" key="1">
    <citation type="submission" date="2023-11" db="EMBL/GenBank/DDBJ databases">
        <authorList>
            <person name="De Vega J J."/>
            <person name="De Vega J J."/>
        </authorList>
    </citation>
    <scope>NUCLEOTIDE SEQUENCE</scope>
</reference>
<proteinExistence type="predicted"/>
<dbReference type="AlphaFoldDB" id="A0AAD2HAM2"/>
<sequence length="213" mass="22585">RTFLFGTSIQPESSHLLRFWLTPWIVVSSSITIFTSAVLGILFSPVSTARASPAALDGPSSSGVWKVVFRVSSGPNHAAMLCPSVGATLWAAMNMVSCLFVGCCRSGTRELGWEVVFTHILKPSVLLTVGGRYSCLVPRPASSSVSRSGELSASLGIHLVPSWAILDGTVLAHASGFWQPRVLRSLIHWGQSQSVLTGSGLVLDLDPGVLGRV</sequence>
<dbReference type="EMBL" id="CAVNYO010000169">
    <property type="protein sequence ID" value="CAK5271249.1"/>
    <property type="molecule type" value="Genomic_DNA"/>
</dbReference>
<dbReference type="Proteomes" id="UP001295794">
    <property type="component" value="Unassembled WGS sequence"/>
</dbReference>
<name>A0AAD2HAM2_9AGAR</name>
<keyword evidence="1" id="KW-0812">Transmembrane</keyword>
<accession>A0AAD2HAM2</accession>
<keyword evidence="1" id="KW-0472">Membrane</keyword>
<gene>
    <name evidence="2" type="ORF">MYCIT1_LOCUS16165</name>
</gene>
<evidence type="ECO:0000313" key="2">
    <source>
        <dbReference type="EMBL" id="CAK5271249.1"/>
    </source>
</evidence>
<keyword evidence="3" id="KW-1185">Reference proteome</keyword>
<evidence type="ECO:0000256" key="1">
    <source>
        <dbReference type="SAM" id="Phobius"/>
    </source>
</evidence>
<keyword evidence="1" id="KW-1133">Transmembrane helix</keyword>
<comment type="caution">
    <text evidence="2">The sequence shown here is derived from an EMBL/GenBank/DDBJ whole genome shotgun (WGS) entry which is preliminary data.</text>
</comment>
<feature type="transmembrane region" description="Helical" evidence="1">
    <location>
        <begin position="20"/>
        <end position="43"/>
    </location>
</feature>